<evidence type="ECO:0000256" key="1">
    <source>
        <dbReference type="SAM" id="Phobius"/>
    </source>
</evidence>
<name>A0A2U2RKA4_9MICO</name>
<evidence type="ECO:0000313" key="3">
    <source>
        <dbReference type="Proteomes" id="UP000245590"/>
    </source>
</evidence>
<reference evidence="2 3" key="1">
    <citation type="submission" date="2018-05" db="EMBL/GenBank/DDBJ databases">
        <title>Brachybacterium sp. M1HQ-2T, whole genome shotgun sequence.</title>
        <authorList>
            <person name="Tuo L."/>
        </authorList>
    </citation>
    <scope>NUCLEOTIDE SEQUENCE [LARGE SCALE GENOMIC DNA]</scope>
    <source>
        <strain evidence="2 3">M1HQ-2</strain>
    </source>
</reference>
<protein>
    <submittedName>
        <fullName evidence="2">Uncharacterized protein</fullName>
    </submittedName>
</protein>
<organism evidence="2 3">
    <name type="scientific">Brachybacterium endophyticum</name>
    <dbReference type="NCBI Taxonomy" id="2182385"/>
    <lineage>
        <taxon>Bacteria</taxon>
        <taxon>Bacillati</taxon>
        <taxon>Actinomycetota</taxon>
        <taxon>Actinomycetes</taxon>
        <taxon>Micrococcales</taxon>
        <taxon>Dermabacteraceae</taxon>
        <taxon>Brachybacterium</taxon>
    </lineage>
</organism>
<feature type="transmembrane region" description="Helical" evidence="1">
    <location>
        <begin position="6"/>
        <end position="34"/>
    </location>
</feature>
<dbReference type="Proteomes" id="UP000245590">
    <property type="component" value="Unassembled WGS sequence"/>
</dbReference>
<accession>A0A2U2RKA4</accession>
<dbReference type="OrthoDB" id="8991911at2"/>
<keyword evidence="3" id="KW-1185">Reference proteome</keyword>
<proteinExistence type="predicted"/>
<gene>
    <name evidence="2" type="ORF">DEO23_09925</name>
</gene>
<keyword evidence="1" id="KW-0472">Membrane</keyword>
<sequence>MTLGGLAVAVLLAVTGHWVAAVLLAALGLLMGYWTSPLRRGRHMPLAQALDGRDDERAIILWAPGDPLSARLQAAVRGEREDIAWVNVLKDPAASEFAESHGGRGALPLVLVGSTCLRRATVGQFLEAKAEGEERARADAAGPRGGE</sequence>
<dbReference type="EMBL" id="QFKX01000003">
    <property type="protein sequence ID" value="PWH06235.1"/>
    <property type="molecule type" value="Genomic_DNA"/>
</dbReference>
<comment type="caution">
    <text evidence="2">The sequence shown here is derived from an EMBL/GenBank/DDBJ whole genome shotgun (WGS) entry which is preliminary data.</text>
</comment>
<evidence type="ECO:0000313" key="2">
    <source>
        <dbReference type="EMBL" id="PWH06235.1"/>
    </source>
</evidence>
<keyword evidence="1" id="KW-0812">Transmembrane</keyword>
<dbReference type="AlphaFoldDB" id="A0A2U2RKA4"/>
<keyword evidence="1" id="KW-1133">Transmembrane helix</keyword>